<reference evidence="7 8" key="1">
    <citation type="submission" date="2019-04" db="EMBL/GenBank/DDBJ databases">
        <authorList>
            <person name="Park S."/>
            <person name="Yoon J.-H."/>
        </authorList>
    </citation>
    <scope>NUCLEOTIDE SEQUENCE [LARGE SCALE GENOMIC DNA]</scope>
    <source>
        <strain evidence="7 8">HJM-18</strain>
    </source>
</reference>
<dbReference type="Pfam" id="PF03652">
    <property type="entry name" value="RuvX"/>
    <property type="match status" value="1"/>
</dbReference>
<dbReference type="GO" id="GO:0000967">
    <property type="term" value="P:rRNA 5'-end processing"/>
    <property type="evidence" value="ECO:0007669"/>
    <property type="project" value="UniProtKB-UniRule"/>
</dbReference>
<evidence type="ECO:0000256" key="3">
    <source>
        <dbReference type="ARBA" id="ARBA00022722"/>
    </source>
</evidence>
<gene>
    <name evidence="7" type="primary">ruvX</name>
    <name evidence="7" type="ORF">E5Q11_14325</name>
</gene>
<dbReference type="EMBL" id="SRPF01000004">
    <property type="protein sequence ID" value="TGN38903.1"/>
    <property type="molecule type" value="Genomic_DNA"/>
</dbReference>
<dbReference type="RefSeq" id="WP_135804128.1">
    <property type="nucleotide sequence ID" value="NZ_SRPF01000004.1"/>
</dbReference>
<dbReference type="PANTHER" id="PTHR33317">
    <property type="entry name" value="POLYNUCLEOTIDYL TRANSFERASE, RIBONUCLEASE H-LIKE SUPERFAMILY PROTEIN"/>
    <property type="match status" value="1"/>
</dbReference>
<comment type="function">
    <text evidence="5">Could be a nuclease involved in processing of the 5'-end of pre-16S rRNA.</text>
</comment>
<dbReference type="HAMAP" id="MF_00651">
    <property type="entry name" value="Nuclease_YqgF"/>
    <property type="match status" value="1"/>
</dbReference>
<dbReference type="GO" id="GO:0005829">
    <property type="term" value="C:cytosol"/>
    <property type="evidence" value="ECO:0007669"/>
    <property type="project" value="TreeGrafter"/>
</dbReference>
<dbReference type="InterPro" id="IPR037027">
    <property type="entry name" value="YqgF/RNaseH-like_dom_sf"/>
</dbReference>
<sequence length="151" mass="16878">MPDVGRRRVMAFDFGTRRIGVASGQEMLGTGQTVAMLPANDGVPDWRSIEALLKEWRPDLIVVGLPLNMDDTENDMCARARKFGKRLHGRFHLAVEMVDERLTSFEAKGEVMAQGGSRDFGRNGVDDRAAVLILETWFNQQPSFAATREPQ</sequence>
<evidence type="ECO:0000259" key="6">
    <source>
        <dbReference type="SMART" id="SM00732"/>
    </source>
</evidence>
<dbReference type="PANTHER" id="PTHR33317:SF4">
    <property type="entry name" value="POLYNUCLEOTIDYL TRANSFERASE, RIBONUCLEASE H-LIKE SUPERFAMILY PROTEIN"/>
    <property type="match status" value="1"/>
</dbReference>
<comment type="subcellular location">
    <subcellularLocation>
        <location evidence="5">Cytoplasm</location>
    </subcellularLocation>
</comment>
<dbReference type="InterPro" id="IPR006641">
    <property type="entry name" value="YqgF/RNaseH-like_dom"/>
</dbReference>
<keyword evidence="4 5" id="KW-0378">Hydrolase</keyword>
<evidence type="ECO:0000256" key="4">
    <source>
        <dbReference type="ARBA" id="ARBA00022801"/>
    </source>
</evidence>
<evidence type="ECO:0000256" key="1">
    <source>
        <dbReference type="ARBA" id="ARBA00022490"/>
    </source>
</evidence>
<name>A0A4Z1BZI0_9GAMM</name>
<keyword evidence="3 5" id="KW-0540">Nuclease</keyword>
<dbReference type="InterPro" id="IPR005227">
    <property type="entry name" value="YqgF"/>
</dbReference>
<dbReference type="SUPFAM" id="SSF53098">
    <property type="entry name" value="Ribonuclease H-like"/>
    <property type="match status" value="1"/>
</dbReference>
<comment type="caution">
    <text evidence="7">The sequence shown here is derived from an EMBL/GenBank/DDBJ whole genome shotgun (WGS) entry which is preliminary data.</text>
</comment>
<accession>A0A4Z1BZI0</accession>
<dbReference type="AlphaFoldDB" id="A0A4Z1BZI0"/>
<keyword evidence="1 5" id="KW-0963">Cytoplasm</keyword>
<protein>
    <recommendedName>
        <fullName evidence="5">Putative pre-16S rRNA nuclease</fullName>
        <ecNumber evidence="5">3.1.-.-</ecNumber>
    </recommendedName>
</protein>
<proteinExistence type="inferred from homology"/>
<keyword evidence="2 5" id="KW-0690">Ribosome biogenesis</keyword>
<feature type="domain" description="YqgF/RNase H-like" evidence="6">
    <location>
        <begin position="7"/>
        <end position="107"/>
    </location>
</feature>
<evidence type="ECO:0000313" key="8">
    <source>
        <dbReference type="Proteomes" id="UP000298325"/>
    </source>
</evidence>
<evidence type="ECO:0000256" key="2">
    <source>
        <dbReference type="ARBA" id="ARBA00022517"/>
    </source>
</evidence>
<dbReference type="GO" id="GO:0016788">
    <property type="term" value="F:hydrolase activity, acting on ester bonds"/>
    <property type="evidence" value="ECO:0007669"/>
    <property type="project" value="UniProtKB-UniRule"/>
</dbReference>
<dbReference type="Proteomes" id="UP000298325">
    <property type="component" value="Unassembled WGS sequence"/>
</dbReference>
<comment type="similarity">
    <text evidence="5">Belongs to the YqgF HJR family.</text>
</comment>
<organism evidence="7 8">
    <name type="scientific">Marinobacter confluentis</name>
    <dbReference type="NCBI Taxonomy" id="1697557"/>
    <lineage>
        <taxon>Bacteria</taxon>
        <taxon>Pseudomonadati</taxon>
        <taxon>Pseudomonadota</taxon>
        <taxon>Gammaproteobacteria</taxon>
        <taxon>Pseudomonadales</taxon>
        <taxon>Marinobacteraceae</taxon>
        <taxon>Marinobacter</taxon>
    </lineage>
</organism>
<dbReference type="Gene3D" id="3.30.420.140">
    <property type="entry name" value="YqgF/RNase H-like domain"/>
    <property type="match status" value="1"/>
</dbReference>
<dbReference type="OrthoDB" id="9796140at2"/>
<dbReference type="SMART" id="SM00732">
    <property type="entry name" value="YqgFc"/>
    <property type="match status" value="1"/>
</dbReference>
<dbReference type="GO" id="GO:0004518">
    <property type="term" value="F:nuclease activity"/>
    <property type="evidence" value="ECO:0007669"/>
    <property type="project" value="UniProtKB-KW"/>
</dbReference>
<dbReference type="CDD" id="cd16964">
    <property type="entry name" value="YqgF"/>
    <property type="match status" value="1"/>
</dbReference>
<keyword evidence="8" id="KW-1185">Reference proteome</keyword>
<evidence type="ECO:0000313" key="7">
    <source>
        <dbReference type="EMBL" id="TGN38903.1"/>
    </source>
</evidence>
<dbReference type="EC" id="3.1.-.-" evidence="5"/>
<dbReference type="NCBIfam" id="TIGR00250">
    <property type="entry name" value="RNAse_H_YqgF"/>
    <property type="match status" value="1"/>
</dbReference>
<evidence type="ECO:0000256" key="5">
    <source>
        <dbReference type="HAMAP-Rule" id="MF_00651"/>
    </source>
</evidence>
<dbReference type="InterPro" id="IPR012337">
    <property type="entry name" value="RNaseH-like_sf"/>
</dbReference>